<dbReference type="Pfam" id="PF01494">
    <property type="entry name" value="FAD_binding_3"/>
    <property type="match status" value="1"/>
</dbReference>
<evidence type="ECO:0000259" key="6">
    <source>
        <dbReference type="Pfam" id="PF01494"/>
    </source>
</evidence>
<evidence type="ECO:0000313" key="7">
    <source>
        <dbReference type="EMBL" id="KAF9887790.1"/>
    </source>
</evidence>
<dbReference type="PRINTS" id="PR00420">
    <property type="entry name" value="RNGMNOXGNASE"/>
</dbReference>
<evidence type="ECO:0000256" key="4">
    <source>
        <dbReference type="ARBA" id="ARBA00023002"/>
    </source>
</evidence>
<protein>
    <recommendedName>
        <fullName evidence="6">FAD-binding domain-containing protein</fullName>
    </recommendedName>
</protein>
<feature type="transmembrane region" description="Helical" evidence="5">
    <location>
        <begin position="466"/>
        <end position="497"/>
    </location>
</feature>
<dbReference type="InterPro" id="IPR036188">
    <property type="entry name" value="FAD/NAD-bd_sf"/>
</dbReference>
<dbReference type="InterPro" id="IPR050562">
    <property type="entry name" value="FAD_mOase_fung"/>
</dbReference>
<feature type="transmembrane region" description="Helical" evidence="5">
    <location>
        <begin position="439"/>
        <end position="460"/>
    </location>
</feature>
<keyword evidence="8" id="KW-1185">Reference proteome</keyword>
<dbReference type="SUPFAM" id="SSF51905">
    <property type="entry name" value="FAD/NAD(P)-binding domain"/>
    <property type="match status" value="1"/>
</dbReference>
<reference evidence="7" key="1">
    <citation type="journal article" date="2019" name="Beilstein J. Org. Chem.">
        <title>Nanangenines: drimane sesquiterpenoids as the dominant metabolite cohort of a novel Australian fungus, Aspergillus nanangensis.</title>
        <authorList>
            <person name="Lacey H.J."/>
            <person name="Gilchrist C.L.M."/>
            <person name="Crombie A."/>
            <person name="Kalaitzis J.A."/>
            <person name="Vuong D."/>
            <person name="Rutledge P.J."/>
            <person name="Turner P."/>
            <person name="Pitt J.I."/>
            <person name="Lacey E."/>
            <person name="Chooi Y.H."/>
            <person name="Piggott A.M."/>
        </authorList>
    </citation>
    <scope>NUCLEOTIDE SEQUENCE</scope>
    <source>
        <strain evidence="7">MST-FP2251</strain>
    </source>
</reference>
<keyword evidence="4" id="KW-0560">Oxidoreductase</keyword>
<organism evidence="7 8">
    <name type="scientific">Aspergillus nanangensis</name>
    <dbReference type="NCBI Taxonomy" id="2582783"/>
    <lineage>
        <taxon>Eukaryota</taxon>
        <taxon>Fungi</taxon>
        <taxon>Dikarya</taxon>
        <taxon>Ascomycota</taxon>
        <taxon>Pezizomycotina</taxon>
        <taxon>Eurotiomycetes</taxon>
        <taxon>Eurotiomycetidae</taxon>
        <taxon>Eurotiales</taxon>
        <taxon>Aspergillaceae</taxon>
        <taxon>Aspergillus</taxon>
        <taxon>Aspergillus subgen. Circumdati</taxon>
    </lineage>
</organism>
<keyword evidence="3" id="KW-0274">FAD</keyword>
<dbReference type="Gene3D" id="3.50.50.60">
    <property type="entry name" value="FAD/NAD(P)-binding domain"/>
    <property type="match status" value="2"/>
</dbReference>
<evidence type="ECO:0000256" key="3">
    <source>
        <dbReference type="ARBA" id="ARBA00022827"/>
    </source>
</evidence>
<reference evidence="7" key="2">
    <citation type="submission" date="2020-02" db="EMBL/GenBank/DDBJ databases">
        <authorList>
            <person name="Gilchrist C.L.M."/>
            <person name="Chooi Y.-H."/>
        </authorList>
    </citation>
    <scope>NUCLEOTIDE SEQUENCE</scope>
    <source>
        <strain evidence="7">MST-FP2251</strain>
    </source>
</reference>
<keyword evidence="5" id="KW-0472">Membrane</keyword>
<feature type="transmembrane region" description="Helical" evidence="5">
    <location>
        <begin position="406"/>
        <end position="427"/>
    </location>
</feature>
<feature type="domain" description="FAD-binding" evidence="6">
    <location>
        <begin position="5"/>
        <end position="170"/>
    </location>
</feature>
<comment type="caution">
    <text evidence="7">The sequence shown here is derived from an EMBL/GenBank/DDBJ whole genome shotgun (WGS) entry which is preliminary data.</text>
</comment>
<dbReference type="EMBL" id="VCAU01000056">
    <property type="protein sequence ID" value="KAF9887790.1"/>
    <property type="molecule type" value="Genomic_DNA"/>
</dbReference>
<comment type="similarity">
    <text evidence="1">Belongs to the paxM FAD-dependent monooxygenase family.</text>
</comment>
<name>A0AAD4CJR7_ASPNN</name>
<proteinExistence type="inferred from homology"/>
<evidence type="ECO:0000256" key="5">
    <source>
        <dbReference type="SAM" id="Phobius"/>
    </source>
</evidence>
<evidence type="ECO:0000256" key="1">
    <source>
        <dbReference type="ARBA" id="ARBA00007992"/>
    </source>
</evidence>
<evidence type="ECO:0000256" key="2">
    <source>
        <dbReference type="ARBA" id="ARBA00022630"/>
    </source>
</evidence>
<gene>
    <name evidence="7" type="ORF">FE257_009596</name>
</gene>
<dbReference type="AlphaFoldDB" id="A0AAD4CJR7"/>
<dbReference type="PANTHER" id="PTHR47356:SF2">
    <property type="entry name" value="FAD-BINDING DOMAIN-CONTAINING PROTEIN-RELATED"/>
    <property type="match status" value="1"/>
</dbReference>
<dbReference type="GO" id="GO:0004497">
    <property type="term" value="F:monooxygenase activity"/>
    <property type="evidence" value="ECO:0007669"/>
    <property type="project" value="InterPro"/>
</dbReference>
<dbReference type="Proteomes" id="UP001194746">
    <property type="component" value="Unassembled WGS sequence"/>
</dbReference>
<keyword evidence="5" id="KW-0812">Transmembrane</keyword>
<accession>A0AAD4CJR7</accession>
<evidence type="ECO:0000313" key="8">
    <source>
        <dbReference type="Proteomes" id="UP001194746"/>
    </source>
</evidence>
<dbReference type="GO" id="GO:0071949">
    <property type="term" value="F:FAD binding"/>
    <property type="evidence" value="ECO:0007669"/>
    <property type="project" value="InterPro"/>
</dbReference>
<dbReference type="InterPro" id="IPR002938">
    <property type="entry name" value="FAD-bd"/>
</dbReference>
<sequence length="685" mass="76022">MAPFKVVIVGGSIAGLSLANILERYRIDYVLVEKQVDIAPQLGASVALWPYGLRLVDQLGMMEEVKSCGMPMTFTRNFDPEGRPLAPPIALGNLLEELLGYQMWFLDRQNLLQILFNNIKDKSRIHTSCEVCKIEQRDGSVEVVTKDGVSFHGDIVVGADGVHSPIRQEIWRLADSEVPNHPPTHSKENIICLYRCMFGISDRPDGFQDDHGYKTFKNNHSYLYQAGGGGKLYWFAFFKNPIKTTLDLIPQYTTEDAENLAAEYADDVLYQGLTFGDGGNSAIESAAILADMLKEALEQTPSPSDETIRHLFSEFQRERRPRTRSLMKASRILQDLDALATPLLKFLHLNVTGKLGLTTLAPRIIEAATPGYALRYVPPTSHSGTVALEREVFVKPEPRSTTATTLWIFAILLSSVLSLILTAYLGVGIESTKPIEPSIGEALELYSSMISIAINGIWVVESYRASYFMTLLCSAIPFVLASSILGWVVVVPIYFAMHIYSYRFSGREASPNCIVGGLHIAHIARYNQPFFGQGTVISDCHRKYLTRSSYQSASRAFYDENLLGEGWARDTNHCIAIRNSGHAIPIALLPGHHIPRERNALDCSGYLPVTDDVCWRKLPCTVLHQRVDSSGKSMYDSYDMVSVCPLGLASSEYIGDLYPAGVDTRGCWLCIAGTCCCDGRHMEMA</sequence>
<keyword evidence="5" id="KW-1133">Transmembrane helix</keyword>
<keyword evidence="2" id="KW-0285">Flavoprotein</keyword>
<dbReference type="PANTHER" id="PTHR47356">
    <property type="entry name" value="FAD-DEPENDENT MONOOXYGENASE ASQG-RELATED"/>
    <property type="match status" value="1"/>
</dbReference>